<dbReference type="PRINTS" id="PR01506">
    <property type="entry name" value="TATBPROTEIN"/>
</dbReference>
<keyword evidence="5" id="KW-1133">Transmembrane helix</keyword>
<evidence type="ECO:0000313" key="9">
    <source>
        <dbReference type="EMBL" id="OIJ23869.1"/>
    </source>
</evidence>
<keyword evidence="4" id="KW-0653">Protein transport</keyword>
<dbReference type="STRING" id="1844.UG56_025740"/>
<dbReference type="InterPro" id="IPR003369">
    <property type="entry name" value="TatA/B/E"/>
</dbReference>
<comment type="subcellular location">
    <subcellularLocation>
        <location evidence="1">Membrane</location>
        <topology evidence="1">Single-pass membrane protein</topology>
    </subcellularLocation>
</comment>
<feature type="region of interest" description="Disordered" evidence="8">
    <location>
        <begin position="80"/>
        <end position="103"/>
    </location>
</feature>
<keyword evidence="10" id="KW-1185">Reference proteome</keyword>
<evidence type="ECO:0000256" key="1">
    <source>
        <dbReference type="ARBA" id="ARBA00004167"/>
    </source>
</evidence>
<evidence type="ECO:0000256" key="7">
    <source>
        <dbReference type="ARBA" id="ARBA00023136"/>
    </source>
</evidence>
<evidence type="ECO:0000256" key="3">
    <source>
        <dbReference type="ARBA" id="ARBA00022692"/>
    </source>
</evidence>
<dbReference type="Gene3D" id="1.20.5.3310">
    <property type="match status" value="1"/>
</dbReference>
<accession>A0A1J4MWY1</accession>
<dbReference type="RefSeq" id="WP_071327338.1">
    <property type="nucleotide sequence ID" value="NZ_JZDQ02000052.1"/>
</dbReference>
<evidence type="ECO:0000256" key="5">
    <source>
        <dbReference type="ARBA" id="ARBA00022989"/>
    </source>
</evidence>
<dbReference type="AlphaFoldDB" id="A0A1J4MWY1"/>
<evidence type="ECO:0000256" key="4">
    <source>
        <dbReference type="ARBA" id="ARBA00022927"/>
    </source>
</evidence>
<evidence type="ECO:0000256" key="6">
    <source>
        <dbReference type="ARBA" id="ARBA00023010"/>
    </source>
</evidence>
<dbReference type="Proteomes" id="UP000033772">
    <property type="component" value="Unassembled WGS sequence"/>
</dbReference>
<dbReference type="EMBL" id="JZDQ02000052">
    <property type="protein sequence ID" value="OIJ23869.1"/>
    <property type="molecule type" value="Genomic_DNA"/>
</dbReference>
<evidence type="ECO:0000313" key="10">
    <source>
        <dbReference type="Proteomes" id="UP000033772"/>
    </source>
</evidence>
<comment type="caution">
    <text evidence="9">The sequence shown here is derived from an EMBL/GenBank/DDBJ whole genome shotgun (WGS) entry which is preliminary data.</text>
</comment>
<evidence type="ECO:0000256" key="8">
    <source>
        <dbReference type="SAM" id="MobiDB-lite"/>
    </source>
</evidence>
<evidence type="ECO:0008006" key="11">
    <source>
        <dbReference type="Google" id="ProtNLM"/>
    </source>
</evidence>
<keyword evidence="3" id="KW-0812">Transmembrane</keyword>
<keyword evidence="2" id="KW-0813">Transport</keyword>
<sequence length="175" mass="19078">MFGLSIEKLFLVAVIAGLVIGPQRLPIHAHRLAELIRSFRGFVEAAKARAATEIGISHAELEALDVRRYDPRRVVREALADTPAAAAEPTDDPEARARSVVEEASRVRPGQKYLVTGGSAHPRRILIASLPEDDPRRLAAYIPPPGADDETELLLTEVSNLLQESRPADSAHLSR</sequence>
<feature type="compositionally biased region" description="Basic and acidic residues" evidence="8">
    <location>
        <begin position="93"/>
        <end position="103"/>
    </location>
</feature>
<proteinExistence type="predicted"/>
<keyword evidence="7" id="KW-0472">Membrane</keyword>
<evidence type="ECO:0000256" key="2">
    <source>
        <dbReference type="ARBA" id="ARBA00022448"/>
    </source>
</evidence>
<gene>
    <name evidence="9" type="ORF">UG56_025740</name>
</gene>
<dbReference type="Pfam" id="PF02416">
    <property type="entry name" value="TatA_B_E"/>
    <property type="match status" value="1"/>
</dbReference>
<organism evidence="9 10">
    <name type="scientific">Nocardioides luteus</name>
    <dbReference type="NCBI Taxonomy" id="1844"/>
    <lineage>
        <taxon>Bacteria</taxon>
        <taxon>Bacillati</taxon>
        <taxon>Actinomycetota</taxon>
        <taxon>Actinomycetes</taxon>
        <taxon>Propionibacteriales</taxon>
        <taxon>Nocardioidaceae</taxon>
        <taxon>Nocardioides</taxon>
    </lineage>
</organism>
<keyword evidence="6" id="KW-0811">Translocation</keyword>
<name>A0A1J4MWY1_9ACTN</name>
<reference evidence="9" key="1">
    <citation type="submission" date="2016-10" db="EMBL/GenBank/DDBJ databases">
        <title>Draft Genome Sequence of Nocardioides luteus Strain BAFB, an Alkane-Degrading Bacterium Isolated from JP-7 Polluted Soil.</title>
        <authorList>
            <person name="Brown L."/>
            <person name="Ruiz O.N."/>
            <person name="Gunasekera T."/>
        </authorList>
    </citation>
    <scope>NUCLEOTIDE SEQUENCE [LARGE SCALE GENOMIC DNA]</scope>
    <source>
        <strain evidence="9">BAFB</strain>
    </source>
</reference>
<protein>
    <recommendedName>
        <fullName evidence="11">Sec-independent protein translocase protein TatB</fullName>
    </recommendedName>
</protein>